<keyword evidence="2" id="KW-1185">Reference proteome</keyword>
<name>A0A0K1P9Y1_9BACT</name>
<dbReference type="AlphaFoldDB" id="A0A0K1P9Y1"/>
<sequence>MLGFVLVGILVGLTVWQMQSFIVGGRIRAAAQELQARFGQAGAIAARINRAVDVIFTNSGSGCLPRYDVQSTDPETGDVTTYDSVCFATEYRGVQLSGGTVIAPPKCPTDPAPVPNCSLCTGQRIISFYPSGEVRTSDFDPAGDSLVVSGRDDPSPSRTYAVRIANLTGRTKVYRAKGDGSGWECP</sequence>
<dbReference type="EMBL" id="CP012332">
    <property type="protein sequence ID" value="AKU90307.1"/>
    <property type="molecule type" value="Genomic_DNA"/>
</dbReference>
<accession>A0A0K1P9Y1</accession>
<evidence type="ECO:0000313" key="2">
    <source>
        <dbReference type="Proteomes" id="UP000055590"/>
    </source>
</evidence>
<evidence type="ECO:0000313" key="1">
    <source>
        <dbReference type="EMBL" id="AKU90307.1"/>
    </source>
</evidence>
<organism evidence="1 2">
    <name type="scientific">Vulgatibacter incomptus</name>
    <dbReference type="NCBI Taxonomy" id="1391653"/>
    <lineage>
        <taxon>Bacteria</taxon>
        <taxon>Pseudomonadati</taxon>
        <taxon>Myxococcota</taxon>
        <taxon>Myxococcia</taxon>
        <taxon>Myxococcales</taxon>
        <taxon>Cystobacterineae</taxon>
        <taxon>Vulgatibacteraceae</taxon>
        <taxon>Vulgatibacter</taxon>
    </lineage>
</organism>
<reference evidence="1 2" key="1">
    <citation type="submission" date="2015-08" db="EMBL/GenBank/DDBJ databases">
        <authorList>
            <person name="Babu N.S."/>
            <person name="Beckwith C.J."/>
            <person name="Beseler K.G."/>
            <person name="Brison A."/>
            <person name="Carone J.V."/>
            <person name="Caskin T.P."/>
            <person name="Diamond M."/>
            <person name="Durham M.E."/>
            <person name="Foxe J.M."/>
            <person name="Go M."/>
            <person name="Henderson B.A."/>
            <person name="Jones I.B."/>
            <person name="McGettigan J.A."/>
            <person name="Micheletti S.J."/>
            <person name="Nasrallah M.E."/>
            <person name="Ortiz D."/>
            <person name="Piller C.R."/>
            <person name="Privatt S.R."/>
            <person name="Schneider S.L."/>
            <person name="Sharp S."/>
            <person name="Smith T.C."/>
            <person name="Stanton J.D."/>
            <person name="Ullery H.E."/>
            <person name="Wilson R.J."/>
            <person name="Serrano M.G."/>
            <person name="Buck G."/>
            <person name="Lee V."/>
            <person name="Wang Y."/>
            <person name="Carvalho R."/>
            <person name="Voegtly L."/>
            <person name="Shi R."/>
            <person name="Duckworth R."/>
            <person name="Johnson A."/>
            <person name="Loviza R."/>
            <person name="Walstead R."/>
            <person name="Shah Z."/>
            <person name="Kiflezghi M."/>
            <person name="Wade K."/>
            <person name="Ball S.L."/>
            <person name="Bradley K.W."/>
            <person name="Asai D.J."/>
            <person name="Bowman C.A."/>
            <person name="Russell D.A."/>
            <person name="Pope W.H."/>
            <person name="Jacobs-Sera D."/>
            <person name="Hendrix R.W."/>
            <person name="Hatfull G.F."/>
        </authorList>
    </citation>
    <scope>NUCLEOTIDE SEQUENCE [LARGE SCALE GENOMIC DNA]</scope>
    <source>
        <strain evidence="1 2">DSM 27710</strain>
    </source>
</reference>
<gene>
    <name evidence="1" type="ORF">AKJ08_0694</name>
</gene>
<protein>
    <recommendedName>
        <fullName evidence="3">Type IV fimbrial biogenesis protein FimT</fullName>
    </recommendedName>
</protein>
<dbReference type="STRING" id="1391653.AKJ08_0694"/>
<evidence type="ECO:0008006" key="3">
    <source>
        <dbReference type="Google" id="ProtNLM"/>
    </source>
</evidence>
<dbReference type="KEGG" id="vin:AKJ08_0694"/>
<proteinExistence type="predicted"/>
<dbReference type="Proteomes" id="UP000055590">
    <property type="component" value="Chromosome"/>
</dbReference>